<keyword evidence="5" id="KW-0804">Transcription</keyword>
<dbReference type="Gene3D" id="2.30.30.110">
    <property type="match status" value="1"/>
</dbReference>
<comment type="similarity">
    <text evidence="1">Belongs to the CcdB toxin family.</text>
</comment>
<protein>
    <recommendedName>
        <fullName evidence="2">Toxin CcdB</fullName>
    </recommendedName>
    <alternativeName>
        <fullName evidence="7">Cytotoxic protein CcdB</fullName>
    </alternativeName>
    <alternativeName>
        <fullName evidence="6">Protein LetD</fullName>
    </alternativeName>
</protein>
<dbReference type="OrthoDB" id="9813510at2"/>
<evidence type="ECO:0000256" key="7">
    <source>
        <dbReference type="ARBA" id="ARBA00033135"/>
    </source>
</evidence>
<dbReference type="RefSeq" id="WP_054589985.1">
    <property type="nucleotide sequence ID" value="NZ_CP012700.1"/>
</dbReference>
<evidence type="ECO:0000256" key="5">
    <source>
        <dbReference type="ARBA" id="ARBA00023163"/>
    </source>
</evidence>
<evidence type="ECO:0000256" key="3">
    <source>
        <dbReference type="ARBA" id="ARBA00022491"/>
    </source>
</evidence>
<dbReference type="Proteomes" id="UP000058074">
    <property type="component" value="Chromosome"/>
</dbReference>
<sequence>MTQFDVRRTSEGALVIDCQSNLLRHLNTRLVVPLLPVDQFEVVARRLNPLFTIGETDYVMYTQFAATLTVNQLGEVVMNLDDDSLAIIGALDVLVTGV</sequence>
<gene>
    <name evidence="8" type="ORF">AN936_22475</name>
</gene>
<keyword evidence="3" id="KW-0678">Repressor</keyword>
<evidence type="ECO:0000313" key="9">
    <source>
        <dbReference type="Proteomes" id="UP000058074"/>
    </source>
</evidence>
<dbReference type="AlphaFoldDB" id="A0A0N9UHU4"/>
<evidence type="ECO:0000313" key="8">
    <source>
        <dbReference type="EMBL" id="ALH83020.1"/>
    </source>
</evidence>
<evidence type="ECO:0000256" key="1">
    <source>
        <dbReference type="ARBA" id="ARBA00005230"/>
    </source>
</evidence>
<dbReference type="EMBL" id="CP012700">
    <property type="protein sequence ID" value="ALH83020.1"/>
    <property type="molecule type" value="Genomic_DNA"/>
</dbReference>
<dbReference type="InterPro" id="IPR011067">
    <property type="entry name" value="Plasmid_toxin/cell-grow_inhib"/>
</dbReference>
<proteinExistence type="inferred from homology"/>
<evidence type="ECO:0000256" key="2">
    <source>
        <dbReference type="ARBA" id="ARBA00015075"/>
    </source>
</evidence>
<accession>A0A0N9UHU4</accession>
<dbReference type="SUPFAM" id="SSF50118">
    <property type="entry name" value="Cell growth inhibitor/plasmid maintenance toxic component"/>
    <property type="match status" value="1"/>
</dbReference>
<dbReference type="GO" id="GO:0008657">
    <property type="term" value="F:DNA topoisomerase type II (double strand cut, ATP-hydrolyzing) inhibitor activity"/>
    <property type="evidence" value="ECO:0007669"/>
    <property type="project" value="InterPro"/>
</dbReference>
<dbReference type="KEGG" id="smag:AN936_22475"/>
<dbReference type="PATRIC" id="fig|33050.5.peg.4650"/>
<dbReference type="InterPro" id="IPR002712">
    <property type="entry name" value="CcdB"/>
</dbReference>
<evidence type="ECO:0000256" key="6">
    <source>
        <dbReference type="ARBA" id="ARBA00029628"/>
    </source>
</evidence>
<organism evidence="8 9">
    <name type="scientific">Sphingopyxis macrogoltabida</name>
    <name type="common">Sphingomonas macrogoltabidus</name>
    <dbReference type="NCBI Taxonomy" id="33050"/>
    <lineage>
        <taxon>Bacteria</taxon>
        <taxon>Pseudomonadati</taxon>
        <taxon>Pseudomonadota</taxon>
        <taxon>Alphaproteobacteria</taxon>
        <taxon>Sphingomonadales</taxon>
        <taxon>Sphingomonadaceae</taxon>
        <taxon>Sphingopyxis</taxon>
    </lineage>
</organism>
<name>A0A0N9UHU4_SPHMC</name>
<evidence type="ECO:0000256" key="4">
    <source>
        <dbReference type="ARBA" id="ARBA00023015"/>
    </source>
</evidence>
<dbReference type="Pfam" id="PF01845">
    <property type="entry name" value="CcdB"/>
    <property type="match status" value="1"/>
</dbReference>
<reference evidence="8 9" key="1">
    <citation type="journal article" date="2015" name="Genome Announc.">
        <title>Complete Genome Sequence of Polypropylene Glycol- and Polyethylene Glycol-Degrading Sphingopyxis macrogoltabida Strain EY-1.</title>
        <authorList>
            <person name="Ohtsubo Y."/>
            <person name="Nagata Y."/>
            <person name="Numata M."/>
            <person name="Tsuchikane K."/>
            <person name="Hosoyama A."/>
            <person name="Yamazoe A."/>
            <person name="Tsuda M."/>
            <person name="Fujita N."/>
            <person name="Kawai F."/>
        </authorList>
    </citation>
    <scope>NUCLEOTIDE SEQUENCE [LARGE SCALE GENOMIC DNA]</scope>
    <source>
        <strain evidence="8 9">EY-1</strain>
    </source>
</reference>
<keyword evidence="4" id="KW-0805">Transcription regulation</keyword>
<dbReference type="GO" id="GO:0006276">
    <property type="term" value="P:plasmid maintenance"/>
    <property type="evidence" value="ECO:0007669"/>
    <property type="project" value="InterPro"/>
</dbReference>